<dbReference type="EMBL" id="PUHP01000068">
    <property type="protein sequence ID" value="TQN73871.1"/>
    <property type="molecule type" value="Genomic_DNA"/>
</dbReference>
<dbReference type="OrthoDB" id="2129069at2759"/>
<dbReference type="Pfam" id="PF07047">
    <property type="entry name" value="OPA3"/>
    <property type="match status" value="1"/>
</dbReference>
<proteinExistence type="inferred from homology"/>
<comment type="caution">
    <text evidence="5">The sequence shown here is derived from an EMBL/GenBank/DDBJ whole genome shotgun (WGS) entry which is preliminary data.</text>
</comment>
<feature type="compositionally biased region" description="Basic and acidic residues" evidence="4">
    <location>
        <begin position="65"/>
        <end position="104"/>
    </location>
</feature>
<gene>
    <name evidence="5" type="ORF">CSHISOI_01572</name>
</gene>
<feature type="coiled-coil region" evidence="3">
    <location>
        <begin position="197"/>
        <end position="224"/>
    </location>
</feature>
<evidence type="ECO:0000313" key="5">
    <source>
        <dbReference type="EMBL" id="TQN73871.1"/>
    </source>
</evidence>
<evidence type="ECO:0000256" key="2">
    <source>
        <dbReference type="ARBA" id="ARBA00023054"/>
    </source>
</evidence>
<sequence length="482" mass="52883">MVPLPLFKLAALFVRHVSKYGANQIKAQAHEHPKFRAFAARYGQSIHQLNMRLNVALLRNPNAEQRAKEKAEAPTVKTKEQVEKEEVSKARQAKLEAENPDAAKRKPLAPPTLSSGTSASPSSSSTPVSDSSSTGSSAKEKPRSIWRRKFRPLPENKAVDLFADVIGDAFILGVASAIIVYEYWKASQKPDQNAERIRILDEKLEELTRRERELAQREEERSERYHAMEAALRELRDPKTKKPTSARVMFCSSLRKRSEWTSAIPLLSGSTPRLQGTGTSSSSWDCEHSLTATIEGRLNTHDIALPLPQQQGRVLRLVLLSPKDTGTAATEQRLERLFNLNGGRDAFILFLLNQQGHDTNPTVAFMNLQIDILSKLDLPLVPLTSISSLPSALANLRTAFAAAQPATSPAQATSLSLSLLQHLASGNSPLSEHMTNLLSELGQSPREIAGLAETAQGKARILGLLGPVDGARVLSFLAQEKL</sequence>
<evidence type="ECO:0000256" key="4">
    <source>
        <dbReference type="SAM" id="MobiDB-lite"/>
    </source>
</evidence>
<dbReference type="GO" id="GO:0019216">
    <property type="term" value="P:regulation of lipid metabolic process"/>
    <property type="evidence" value="ECO:0007669"/>
    <property type="project" value="TreeGrafter"/>
</dbReference>
<evidence type="ECO:0000256" key="1">
    <source>
        <dbReference type="ARBA" id="ARBA00007584"/>
    </source>
</evidence>
<keyword evidence="6" id="KW-1185">Reference proteome</keyword>
<organism evidence="5 6">
    <name type="scientific">Colletotrichum shisoi</name>
    <dbReference type="NCBI Taxonomy" id="2078593"/>
    <lineage>
        <taxon>Eukaryota</taxon>
        <taxon>Fungi</taxon>
        <taxon>Dikarya</taxon>
        <taxon>Ascomycota</taxon>
        <taxon>Pezizomycotina</taxon>
        <taxon>Sordariomycetes</taxon>
        <taxon>Hypocreomycetidae</taxon>
        <taxon>Glomerellales</taxon>
        <taxon>Glomerellaceae</taxon>
        <taxon>Colletotrichum</taxon>
        <taxon>Colletotrichum destructivum species complex</taxon>
    </lineage>
</organism>
<dbReference type="GO" id="GO:0005739">
    <property type="term" value="C:mitochondrion"/>
    <property type="evidence" value="ECO:0007669"/>
    <property type="project" value="TreeGrafter"/>
</dbReference>
<dbReference type="PANTHER" id="PTHR12499">
    <property type="entry name" value="OPTIC ATROPHY 3 PROTEIN OPA3"/>
    <property type="match status" value="1"/>
</dbReference>
<feature type="region of interest" description="Disordered" evidence="4">
    <location>
        <begin position="64"/>
        <end position="143"/>
    </location>
</feature>
<comment type="similarity">
    <text evidence="1">Belongs to the OPA3 family.</text>
</comment>
<evidence type="ECO:0000256" key="3">
    <source>
        <dbReference type="SAM" id="Coils"/>
    </source>
</evidence>
<dbReference type="AlphaFoldDB" id="A0A5Q4C4F1"/>
<feature type="non-terminal residue" evidence="5">
    <location>
        <position position="482"/>
    </location>
</feature>
<dbReference type="PANTHER" id="PTHR12499:SF0">
    <property type="entry name" value="OPTIC ATROPHY 3 PROTEIN"/>
    <property type="match status" value="1"/>
</dbReference>
<keyword evidence="2 3" id="KW-0175">Coiled coil</keyword>
<evidence type="ECO:0000313" key="6">
    <source>
        <dbReference type="Proteomes" id="UP000326340"/>
    </source>
</evidence>
<name>A0A5Q4C4F1_9PEZI</name>
<reference evidence="5 6" key="1">
    <citation type="journal article" date="2019" name="Sci. Rep.">
        <title>Colletotrichum shisoi sp. nov., an anthracnose pathogen of Perilla frutescens in Japan: molecular phylogenetic, morphological and genomic evidence.</title>
        <authorList>
            <person name="Gan P."/>
            <person name="Tsushima A."/>
            <person name="Hiroyama R."/>
            <person name="Narusaka M."/>
            <person name="Takano Y."/>
            <person name="Narusaka Y."/>
            <person name="Kawaradani M."/>
            <person name="Damm U."/>
            <person name="Shirasu K."/>
        </authorList>
    </citation>
    <scope>NUCLEOTIDE SEQUENCE [LARGE SCALE GENOMIC DNA]</scope>
    <source>
        <strain evidence="5 6">PG-2018a</strain>
    </source>
</reference>
<feature type="compositionally biased region" description="Low complexity" evidence="4">
    <location>
        <begin position="111"/>
        <end position="137"/>
    </location>
</feature>
<dbReference type="InterPro" id="IPR010754">
    <property type="entry name" value="OPA3-like"/>
</dbReference>
<protein>
    <recommendedName>
        <fullName evidence="7">OPA3-like protein</fullName>
    </recommendedName>
</protein>
<evidence type="ECO:0008006" key="7">
    <source>
        <dbReference type="Google" id="ProtNLM"/>
    </source>
</evidence>
<accession>A0A5Q4C4F1</accession>
<dbReference type="Proteomes" id="UP000326340">
    <property type="component" value="Unassembled WGS sequence"/>
</dbReference>